<dbReference type="EMBL" id="JAENRE010000013">
    <property type="protein sequence ID" value="MBO3417997.1"/>
    <property type="molecule type" value="Genomic_DNA"/>
</dbReference>
<dbReference type="RefSeq" id="WP_078210014.1">
    <property type="nucleotide sequence ID" value="NZ_CATNYE010000012.1"/>
</dbReference>
<proteinExistence type="predicted"/>
<evidence type="ECO:0000313" key="3">
    <source>
        <dbReference type="EMBL" id="PWX36593.1"/>
    </source>
</evidence>
<name>A0AB37C313_CLOPF</name>
<gene>
    <name evidence="3" type="ORF">CYK91_15465</name>
    <name evidence="2" type="ORF">JJB78_16125</name>
</gene>
<dbReference type="Proteomes" id="UP000247117">
    <property type="component" value="Unassembled WGS sequence"/>
</dbReference>
<evidence type="ECO:0000313" key="5">
    <source>
        <dbReference type="Proteomes" id="UP000668358"/>
    </source>
</evidence>
<sequence length="187" mass="21553">MLLLKKLNNSSDARRLQLSISSLNVDSNPHYGTEKRITLYRFISDQISSYHSKIINTNSKDATHGLDGLLNNDTNLNIEEHYTVIVRYTYQVFTLIYLLRFIFAPRIRELYDVKLITLNKCEKFLNLNGILKGKINEKIIKDNYEKVLILANLIKECTVTLSLIISKLASYSRQNSLAAALREIDKI</sequence>
<dbReference type="Proteomes" id="UP000668358">
    <property type="component" value="Unassembled WGS sequence"/>
</dbReference>
<dbReference type="Pfam" id="PF01526">
    <property type="entry name" value="DDE_Tnp_Tn3"/>
    <property type="match status" value="1"/>
</dbReference>
<reference evidence="2 5" key="2">
    <citation type="submission" date="2020-12" db="EMBL/GenBank/DDBJ databases">
        <title>Comparative genomics of Clostridium perfringens reveals patterns of host-associated phylogenetic clades and virulence factors.</title>
        <authorList>
            <person name="Smith A.H."/>
            <person name="Geier R."/>
        </authorList>
    </citation>
    <scope>NUCLEOTIDE SEQUENCE [LARGE SCALE GENOMIC DNA]</scope>
    <source>
        <strain evidence="2 5">CHD15829P</strain>
    </source>
</reference>
<dbReference type="InterPro" id="IPR002513">
    <property type="entry name" value="Tn3_Tnp_DDE_dom"/>
</dbReference>
<dbReference type="GO" id="GO:0004803">
    <property type="term" value="F:transposase activity"/>
    <property type="evidence" value="ECO:0007669"/>
    <property type="project" value="InterPro"/>
</dbReference>
<accession>A0AB37C313</accession>
<comment type="caution">
    <text evidence="3">The sequence shown here is derived from an EMBL/GenBank/DDBJ whole genome shotgun (WGS) entry which is preliminary data.</text>
</comment>
<reference evidence="3 4" key="1">
    <citation type="journal article" date="2018" name="BMC Genomics">
        <title>Whole genome analysis reveals the diversity and evolutionary relationships between necrotic enteritis-causing strains of Clostridium perfringens.</title>
        <authorList>
            <person name="Lacey J.A."/>
            <person name="Allnutt T.R."/>
            <person name="Vezina B."/>
            <person name="Van T.T.H."/>
            <person name="Stent T."/>
            <person name="Han X."/>
            <person name="Rood J.I."/>
            <person name="Wade B."/>
            <person name="Keyburn A.L."/>
            <person name="Seeman T."/>
            <person name="Chen H."/>
            <person name="Haring V."/>
            <person name="Johanesen P.A."/>
            <person name="Lyras D."/>
            <person name="Moore R.J."/>
        </authorList>
    </citation>
    <scope>NUCLEOTIDE SEQUENCE [LARGE SCALE GENOMIC DNA]</scope>
    <source>
        <strain evidence="3 4">EUR-NE15</strain>
    </source>
</reference>
<dbReference type="AlphaFoldDB" id="A0AB37C313"/>
<feature type="domain" description="Tn3 transposase DDE" evidence="1">
    <location>
        <begin position="9"/>
        <end position="187"/>
    </location>
</feature>
<protein>
    <submittedName>
        <fullName evidence="2">Tn3 family transposase</fullName>
    </submittedName>
</protein>
<dbReference type="GO" id="GO:0006313">
    <property type="term" value="P:DNA transposition"/>
    <property type="evidence" value="ECO:0007669"/>
    <property type="project" value="InterPro"/>
</dbReference>
<evidence type="ECO:0000313" key="2">
    <source>
        <dbReference type="EMBL" id="MBO3417997.1"/>
    </source>
</evidence>
<organism evidence="3 4">
    <name type="scientific">Clostridium perfringens</name>
    <dbReference type="NCBI Taxonomy" id="1502"/>
    <lineage>
        <taxon>Bacteria</taxon>
        <taxon>Bacillati</taxon>
        <taxon>Bacillota</taxon>
        <taxon>Clostridia</taxon>
        <taxon>Eubacteriales</taxon>
        <taxon>Clostridiaceae</taxon>
        <taxon>Clostridium</taxon>
    </lineage>
</organism>
<evidence type="ECO:0000313" key="4">
    <source>
        <dbReference type="Proteomes" id="UP000247117"/>
    </source>
</evidence>
<evidence type="ECO:0000259" key="1">
    <source>
        <dbReference type="Pfam" id="PF01526"/>
    </source>
</evidence>
<dbReference type="EMBL" id="PJTB01000012">
    <property type="protein sequence ID" value="PWX36593.1"/>
    <property type="molecule type" value="Genomic_DNA"/>
</dbReference>